<evidence type="ECO:0000313" key="6">
    <source>
        <dbReference type="EMBL" id="THU97411.1"/>
    </source>
</evidence>
<organism evidence="6 7">
    <name type="scientific">Dendrothele bispora (strain CBS 962.96)</name>
    <dbReference type="NCBI Taxonomy" id="1314807"/>
    <lineage>
        <taxon>Eukaryota</taxon>
        <taxon>Fungi</taxon>
        <taxon>Dikarya</taxon>
        <taxon>Basidiomycota</taxon>
        <taxon>Agaricomycotina</taxon>
        <taxon>Agaricomycetes</taxon>
        <taxon>Agaricomycetidae</taxon>
        <taxon>Agaricales</taxon>
        <taxon>Agaricales incertae sedis</taxon>
        <taxon>Dendrothele</taxon>
    </lineage>
</organism>
<evidence type="ECO:0000256" key="1">
    <source>
        <dbReference type="ARBA" id="ARBA00004123"/>
    </source>
</evidence>
<dbReference type="GO" id="GO:0005634">
    <property type="term" value="C:nucleus"/>
    <property type="evidence" value="ECO:0007669"/>
    <property type="project" value="UniProtKB-SubCell"/>
</dbReference>
<feature type="region of interest" description="Disordered" evidence="4">
    <location>
        <begin position="356"/>
        <end position="411"/>
    </location>
</feature>
<feature type="compositionally biased region" description="Polar residues" evidence="4">
    <location>
        <begin position="95"/>
        <end position="106"/>
    </location>
</feature>
<feature type="compositionally biased region" description="Polar residues" evidence="4">
    <location>
        <begin position="958"/>
        <end position="988"/>
    </location>
</feature>
<dbReference type="EMBL" id="ML179156">
    <property type="protein sequence ID" value="THU97411.1"/>
    <property type="molecule type" value="Genomic_DNA"/>
</dbReference>
<proteinExistence type="predicted"/>
<feature type="region of interest" description="Disordered" evidence="4">
    <location>
        <begin position="917"/>
        <end position="988"/>
    </location>
</feature>
<feature type="region of interest" description="Disordered" evidence="4">
    <location>
        <begin position="93"/>
        <end position="160"/>
    </location>
</feature>
<evidence type="ECO:0000256" key="3">
    <source>
        <dbReference type="SAM" id="Coils"/>
    </source>
</evidence>
<dbReference type="Pfam" id="PF04082">
    <property type="entry name" value="Fungal_trans"/>
    <property type="match status" value="1"/>
</dbReference>
<feature type="domain" description="Xylanolytic transcriptional activator regulatory" evidence="5">
    <location>
        <begin position="464"/>
        <end position="537"/>
    </location>
</feature>
<dbReference type="PANTHER" id="PTHR31001">
    <property type="entry name" value="UNCHARACTERIZED TRANSCRIPTIONAL REGULATORY PROTEIN"/>
    <property type="match status" value="1"/>
</dbReference>
<dbReference type="AlphaFoldDB" id="A0A4S8M5Y1"/>
<dbReference type="GO" id="GO:0003677">
    <property type="term" value="F:DNA binding"/>
    <property type="evidence" value="ECO:0007669"/>
    <property type="project" value="InterPro"/>
</dbReference>
<comment type="subcellular location">
    <subcellularLocation>
        <location evidence="1">Nucleus</location>
    </subcellularLocation>
</comment>
<keyword evidence="7" id="KW-1185">Reference proteome</keyword>
<feature type="compositionally biased region" description="Polar residues" evidence="4">
    <location>
        <begin position="129"/>
        <end position="157"/>
    </location>
</feature>
<evidence type="ECO:0000313" key="7">
    <source>
        <dbReference type="Proteomes" id="UP000297245"/>
    </source>
</evidence>
<dbReference type="GO" id="GO:0006351">
    <property type="term" value="P:DNA-templated transcription"/>
    <property type="evidence" value="ECO:0007669"/>
    <property type="project" value="InterPro"/>
</dbReference>
<dbReference type="GO" id="GO:0008270">
    <property type="term" value="F:zinc ion binding"/>
    <property type="evidence" value="ECO:0007669"/>
    <property type="project" value="InterPro"/>
</dbReference>
<feature type="coiled-coil region" evidence="3">
    <location>
        <begin position="47"/>
        <end position="74"/>
    </location>
</feature>
<dbReference type="PANTHER" id="PTHR31001:SF56">
    <property type="entry name" value="ZN(2)-C6 FUNGAL-TYPE DOMAIN-CONTAINING PROTEIN"/>
    <property type="match status" value="1"/>
</dbReference>
<evidence type="ECO:0000256" key="4">
    <source>
        <dbReference type="SAM" id="MobiDB-lite"/>
    </source>
</evidence>
<sequence length="1048" mass="114458">MKEKEPRQRRRPGRVPCEKCVSRGCEAICPDGSLTAGKGNRLVLSGTEELHERISSLCSRIRDLEEALASVQAKVSQEPHPLLRSDLLQLKAPHHQSSQGPPNNAHDQADGAGGRGAVIIVNGDGRSLEGSNNTTVDSSITSSSGGLTVNGNRSESGFPNGDRHPHKAGVGDENFIDAFGTLSLDLNGESNFLGKTARSEYLIRALSKPTSNSYPSSFSSACVRLPKKIIQFPSTCLSEDQQLDLEGYDDIGEEIFALLPDMSEAFRLCDVYLEAGKYMYTPIPRKELLDEILTGVYRAGSFSSLPQKHTLALVFIIFALAALFDPNKPPYSLDAQEYFYLARAARNHTMSFSSAVGGVGIGPDPSGNDDEDDEKEEGEEENADRVGRRSRSDLGYGRGGSSRVNGGDHGMGRRAGFGRVVARRGIASKTRGGWGMSVTGLWTTIHMSQYLEFSDWEALGSSSAWWFVGFSLRLATSLGLHLNSARWKVPEEVQKKRALVFWQIFTVDTWLSFHYGRPPSLSRVYIDCPLPEDPEEYVGEDGKKEIGFHSWTFQYTYFMHNVIETAFGCNSPPYSLIIDIDRQIRDFPVPQHLRPRCRLETVEESMAKGGKERVCAAHTLTMQRWMTLSYKESTLLNLHRPYFAQALQDSPDDLASHKYLPSVMATYRSAWRLIEALKLFWIAIPQMLERYNLAWSHALSAAIVMCILVTRAPNSKMTKSSLKELDAIVELYEDASARCKSAANILETVRNLRQKAHEAVDHTQHLSELPSSNLSTDELDRLGGRTHLISSSSRSSKRHSKASMCSSRPSSNSTSPSCSNYETPLSQGAGSSPTAGPSSHSNHDSPTDSFAPQPQPTIPPPSNSTQNSADNLSLLQELFTTENMHPIIAHDLQELNIISGPRLSTGPGPWPLFYDLPTGIPGSGQGPPTLPVPNPGSGSRSGPSRNPGANAMGADLILSSSRAANPRTSGSPPTSSMDWPIPTHTQAVPPSLSDWPFNPFYDPSPQSPLTMSGFPTGGFGGLSMNPISGSSPPILDATWQSFVEQLGF</sequence>
<feature type="compositionally biased region" description="Pro residues" evidence="4">
    <location>
        <begin position="853"/>
        <end position="862"/>
    </location>
</feature>
<gene>
    <name evidence="6" type="ORF">K435DRAFT_828690</name>
</gene>
<dbReference type="CDD" id="cd12148">
    <property type="entry name" value="fungal_TF_MHR"/>
    <property type="match status" value="1"/>
</dbReference>
<feature type="compositionally biased region" description="Low complexity" evidence="4">
    <location>
        <begin position="802"/>
        <end position="840"/>
    </location>
</feature>
<dbReference type="OrthoDB" id="424974at2759"/>
<accession>A0A4S8M5Y1</accession>
<name>A0A4S8M5Y1_DENBC</name>
<reference evidence="6 7" key="1">
    <citation type="journal article" date="2019" name="Nat. Ecol. Evol.">
        <title>Megaphylogeny resolves global patterns of mushroom evolution.</title>
        <authorList>
            <person name="Varga T."/>
            <person name="Krizsan K."/>
            <person name="Foldi C."/>
            <person name="Dima B."/>
            <person name="Sanchez-Garcia M."/>
            <person name="Sanchez-Ramirez S."/>
            <person name="Szollosi G.J."/>
            <person name="Szarkandi J.G."/>
            <person name="Papp V."/>
            <person name="Albert L."/>
            <person name="Andreopoulos W."/>
            <person name="Angelini C."/>
            <person name="Antonin V."/>
            <person name="Barry K.W."/>
            <person name="Bougher N.L."/>
            <person name="Buchanan P."/>
            <person name="Buyck B."/>
            <person name="Bense V."/>
            <person name="Catcheside P."/>
            <person name="Chovatia M."/>
            <person name="Cooper J."/>
            <person name="Damon W."/>
            <person name="Desjardin D."/>
            <person name="Finy P."/>
            <person name="Geml J."/>
            <person name="Haridas S."/>
            <person name="Hughes K."/>
            <person name="Justo A."/>
            <person name="Karasinski D."/>
            <person name="Kautmanova I."/>
            <person name="Kiss B."/>
            <person name="Kocsube S."/>
            <person name="Kotiranta H."/>
            <person name="LaButti K.M."/>
            <person name="Lechner B.E."/>
            <person name="Liimatainen K."/>
            <person name="Lipzen A."/>
            <person name="Lukacs Z."/>
            <person name="Mihaltcheva S."/>
            <person name="Morgado L.N."/>
            <person name="Niskanen T."/>
            <person name="Noordeloos M.E."/>
            <person name="Ohm R.A."/>
            <person name="Ortiz-Santana B."/>
            <person name="Ovrebo C."/>
            <person name="Racz N."/>
            <person name="Riley R."/>
            <person name="Savchenko A."/>
            <person name="Shiryaev A."/>
            <person name="Soop K."/>
            <person name="Spirin V."/>
            <person name="Szebenyi C."/>
            <person name="Tomsovsky M."/>
            <person name="Tulloss R.E."/>
            <person name="Uehling J."/>
            <person name="Grigoriev I.V."/>
            <person name="Vagvolgyi C."/>
            <person name="Papp T."/>
            <person name="Martin F.M."/>
            <person name="Miettinen O."/>
            <person name="Hibbett D.S."/>
            <person name="Nagy L.G."/>
        </authorList>
    </citation>
    <scope>NUCLEOTIDE SEQUENCE [LARGE SCALE GENOMIC DNA]</scope>
    <source>
        <strain evidence="6 7">CBS 962.96</strain>
    </source>
</reference>
<evidence type="ECO:0000259" key="5">
    <source>
        <dbReference type="SMART" id="SM00906"/>
    </source>
</evidence>
<protein>
    <recommendedName>
        <fullName evidence="5">Xylanolytic transcriptional activator regulatory domain-containing protein</fullName>
    </recommendedName>
</protein>
<dbReference type="SMART" id="SM00906">
    <property type="entry name" value="Fungal_trans"/>
    <property type="match status" value="1"/>
</dbReference>
<feature type="compositionally biased region" description="Low complexity" evidence="4">
    <location>
        <begin position="935"/>
        <end position="948"/>
    </location>
</feature>
<feature type="compositionally biased region" description="Basic and acidic residues" evidence="4">
    <location>
        <begin position="383"/>
        <end position="392"/>
    </location>
</feature>
<dbReference type="Proteomes" id="UP000297245">
    <property type="component" value="Unassembled WGS sequence"/>
</dbReference>
<keyword evidence="2" id="KW-0539">Nucleus</keyword>
<dbReference type="InterPro" id="IPR007219">
    <property type="entry name" value="XnlR_reg_dom"/>
</dbReference>
<feature type="compositionally biased region" description="Acidic residues" evidence="4">
    <location>
        <begin position="367"/>
        <end position="382"/>
    </location>
</feature>
<evidence type="ECO:0000256" key="2">
    <source>
        <dbReference type="ARBA" id="ARBA00023242"/>
    </source>
</evidence>
<keyword evidence="3" id="KW-0175">Coiled coil</keyword>
<feature type="region of interest" description="Disordered" evidence="4">
    <location>
        <begin position="787"/>
        <end position="868"/>
    </location>
</feature>
<dbReference type="InterPro" id="IPR050613">
    <property type="entry name" value="Sec_Metabolite_Reg"/>
</dbReference>